<dbReference type="AlphaFoldDB" id="A0A0F9K559"/>
<accession>A0A0F9K559</accession>
<organism evidence="1">
    <name type="scientific">marine sediment metagenome</name>
    <dbReference type="NCBI Taxonomy" id="412755"/>
    <lineage>
        <taxon>unclassified sequences</taxon>
        <taxon>metagenomes</taxon>
        <taxon>ecological metagenomes</taxon>
    </lineage>
</organism>
<sequence length="42" mass="5262">MLLGKHKKAIRDIVWIEMEKIKIKQHIEFEWGKKRFKLKRVK</sequence>
<protein>
    <submittedName>
        <fullName evidence="1">Uncharacterized protein</fullName>
    </submittedName>
</protein>
<gene>
    <name evidence="1" type="ORF">LCGC14_1372980</name>
</gene>
<proteinExistence type="predicted"/>
<comment type="caution">
    <text evidence="1">The sequence shown here is derived from an EMBL/GenBank/DDBJ whole genome shotgun (WGS) entry which is preliminary data.</text>
</comment>
<evidence type="ECO:0000313" key="1">
    <source>
        <dbReference type="EMBL" id="KKM77148.1"/>
    </source>
</evidence>
<dbReference type="EMBL" id="LAZR01008689">
    <property type="protein sequence ID" value="KKM77148.1"/>
    <property type="molecule type" value="Genomic_DNA"/>
</dbReference>
<name>A0A0F9K559_9ZZZZ</name>
<reference evidence="1" key="1">
    <citation type="journal article" date="2015" name="Nature">
        <title>Complex archaea that bridge the gap between prokaryotes and eukaryotes.</title>
        <authorList>
            <person name="Spang A."/>
            <person name="Saw J.H."/>
            <person name="Jorgensen S.L."/>
            <person name="Zaremba-Niedzwiedzka K."/>
            <person name="Martijn J."/>
            <person name="Lind A.E."/>
            <person name="van Eijk R."/>
            <person name="Schleper C."/>
            <person name="Guy L."/>
            <person name="Ettema T.J."/>
        </authorList>
    </citation>
    <scope>NUCLEOTIDE SEQUENCE</scope>
</reference>